<name>A0AAP0B5V6_9ASPA</name>
<sequence length="105" mass="11558">MHGTHTKGKEVESREVKNDLEQLFEEPIAKVFDKETLHRNHGGYGSGTDSCGSGSDYCGRLHKRRGIVHHATDRHASLPSVRGGVSVDADARLLCRHEVGGREKV</sequence>
<proteinExistence type="predicted"/>
<evidence type="ECO:0000313" key="1">
    <source>
        <dbReference type="EMBL" id="KAK8928206.1"/>
    </source>
</evidence>
<evidence type="ECO:0000313" key="2">
    <source>
        <dbReference type="Proteomes" id="UP001418222"/>
    </source>
</evidence>
<accession>A0AAP0B5V6</accession>
<gene>
    <name evidence="1" type="ORF">KSP39_PZI017835</name>
</gene>
<reference evidence="1 2" key="1">
    <citation type="journal article" date="2022" name="Nat. Plants">
        <title>Genomes of leafy and leafless Platanthera orchids illuminate the evolution of mycoheterotrophy.</title>
        <authorList>
            <person name="Li M.H."/>
            <person name="Liu K.W."/>
            <person name="Li Z."/>
            <person name="Lu H.C."/>
            <person name="Ye Q.L."/>
            <person name="Zhang D."/>
            <person name="Wang J.Y."/>
            <person name="Li Y.F."/>
            <person name="Zhong Z.M."/>
            <person name="Liu X."/>
            <person name="Yu X."/>
            <person name="Liu D.K."/>
            <person name="Tu X.D."/>
            <person name="Liu B."/>
            <person name="Hao Y."/>
            <person name="Liao X.Y."/>
            <person name="Jiang Y.T."/>
            <person name="Sun W.H."/>
            <person name="Chen J."/>
            <person name="Chen Y.Q."/>
            <person name="Ai Y."/>
            <person name="Zhai J.W."/>
            <person name="Wu S.S."/>
            <person name="Zhou Z."/>
            <person name="Hsiao Y.Y."/>
            <person name="Wu W.L."/>
            <person name="Chen Y.Y."/>
            <person name="Lin Y.F."/>
            <person name="Hsu J.L."/>
            <person name="Li C.Y."/>
            <person name="Wang Z.W."/>
            <person name="Zhao X."/>
            <person name="Zhong W.Y."/>
            <person name="Ma X.K."/>
            <person name="Ma L."/>
            <person name="Huang J."/>
            <person name="Chen G.Z."/>
            <person name="Huang M.Z."/>
            <person name="Huang L."/>
            <person name="Peng D.H."/>
            <person name="Luo Y.B."/>
            <person name="Zou S.Q."/>
            <person name="Chen S.P."/>
            <person name="Lan S."/>
            <person name="Tsai W.C."/>
            <person name="Van de Peer Y."/>
            <person name="Liu Z.J."/>
        </authorList>
    </citation>
    <scope>NUCLEOTIDE SEQUENCE [LARGE SCALE GENOMIC DNA]</scope>
    <source>
        <strain evidence="1">Lor287</strain>
    </source>
</reference>
<comment type="caution">
    <text evidence="1">The sequence shown here is derived from an EMBL/GenBank/DDBJ whole genome shotgun (WGS) entry which is preliminary data.</text>
</comment>
<protein>
    <submittedName>
        <fullName evidence="1">Uncharacterized protein</fullName>
    </submittedName>
</protein>
<dbReference type="Proteomes" id="UP001418222">
    <property type="component" value="Unassembled WGS sequence"/>
</dbReference>
<keyword evidence="2" id="KW-1185">Reference proteome</keyword>
<dbReference type="AlphaFoldDB" id="A0AAP0B5V6"/>
<organism evidence="1 2">
    <name type="scientific">Platanthera zijinensis</name>
    <dbReference type="NCBI Taxonomy" id="2320716"/>
    <lineage>
        <taxon>Eukaryota</taxon>
        <taxon>Viridiplantae</taxon>
        <taxon>Streptophyta</taxon>
        <taxon>Embryophyta</taxon>
        <taxon>Tracheophyta</taxon>
        <taxon>Spermatophyta</taxon>
        <taxon>Magnoliopsida</taxon>
        <taxon>Liliopsida</taxon>
        <taxon>Asparagales</taxon>
        <taxon>Orchidaceae</taxon>
        <taxon>Orchidoideae</taxon>
        <taxon>Orchideae</taxon>
        <taxon>Orchidinae</taxon>
        <taxon>Platanthera</taxon>
    </lineage>
</organism>
<dbReference type="EMBL" id="JBBWWQ010000015">
    <property type="protein sequence ID" value="KAK8928206.1"/>
    <property type="molecule type" value="Genomic_DNA"/>
</dbReference>